<sequence length="21" mass="2532">ASSYWLPRKPPLVEIKLNEYK</sequence>
<evidence type="ECO:0000313" key="1">
    <source>
        <dbReference type="EMBL" id="SVA94993.1"/>
    </source>
</evidence>
<name>A0A382A216_9ZZZZ</name>
<reference evidence="1" key="1">
    <citation type="submission" date="2018-05" db="EMBL/GenBank/DDBJ databases">
        <authorList>
            <person name="Lanie J.A."/>
            <person name="Ng W.-L."/>
            <person name="Kazmierczak K.M."/>
            <person name="Andrzejewski T.M."/>
            <person name="Davidsen T.M."/>
            <person name="Wayne K.J."/>
            <person name="Tettelin H."/>
            <person name="Glass J.I."/>
            <person name="Rusch D."/>
            <person name="Podicherti R."/>
            <person name="Tsui H.-C.T."/>
            <person name="Winkler M.E."/>
        </authorList>
    </citation>
    <scope>NUCLEOTIDE SEQUENCE</scope>
</reference>
<dbReference type="EMBL" id="UINC01023405">
    <property type="protein sequence ID" value="SVA94993.1"/>
    <property type="molecule type" value="Genomic_DNA"/>
</dbReference>
<organism evidence="1">
    <name type="scientific">marine metagenome</name>
    <dbReference type="NCBI Taxonomy" id="408172"/>
    <lineage>
        <taxon>unclassified sequences</taxon>
        <taxon>metagenomes</taxon>
        <taxon>ecological metagenomes</taxon>
    </lineage>
</organism>
<feature type="non-terminal residue" evidence="1">
    <location>
        <position position="1"/>
    </location>
</feature>
<gene>
    <name evidence="1" type="ORF">METZ01_LOCUS147847</name>
</gene>
<proteinExistence type="predicted"/>
<protein>
    <submittedName>
        <fullName evidence="1">Uncharacterized protein</fullName>
    </submittedName>
</protein>
<dbReference type="AlphaFoldDB" id="A0A382A216"/>
<accession>A0A382A216</accession>